<dbReference type="CDD" id="cd17318">
    <property type="entry name" value="MFS_SLC17"/>
    <property type="match status" value="1"/>
</dbReference>
<sequence>MKVYLAFCFSLAAPFLASKRFILAVLCFFCCLLIQASRFNLSIAIVSMVDHSQDVVNITHTRALNVNTHECSNLKGEFDWDKQLQGLILGAFFWGYCVLQSSSGWICERYGVKRVLSVACSITTIICLVSPICARTSPYLFICLRIALGLFQCPIYPSLQVVLTNWIPPSEKSRIFGFTFSGSALGVAAMFPFGGFLCKYGFDGGWPSVFYVIGICTFVWTVAWYFFASNSPQEHPTITEAELKYIQLSLGLANKKNKKKMVIPWKSIMTSTATWAIIVTHFLMNYGHYMLVTQLPTYMKEVLKFDIQSNGIFSMLPFLSLWIVWMFGGVISDFMTANQILSVVNTRKLMTAVGAIGTAVFLIGLSYIGCDQQIIAVALVTIAVAVEGFSLSGFFINPTDIAPAYAGTILGISNSLATLPGVIAPYVVGVLTPHGTRDEWQVSFYIAGGIFISAAVFYIIFAEGEIQKWGYPLRIEEEIPLSDLPYKKPETLRKDLNA</sequence>
<protein>
    <recommendedName>
        <fullName evidence="8">Major facilitator superfamily (MFS) profile domain-containing protein</fullName>
    </recommendedName>
</protein>
<dbReference type="Proteomes" id="UP000030746">
    <property type="component" value="Unassembled WGS sequence"/>
</dbReference>
<feature type="transmembrane region" description="Helical" evidence="7">
    <location>
        <begin position="111"/>
        <end position="132"/>
    </location>
</feature>
<dbReference type="InterPro" id="IPR011701">
    <property type="entry name" value="MFS"/>
</dbReference>
<dbReference type="SUPFAM" id="SSF103473">
    <property type="entry name" value="MFS general substrate transporter"/>
    <property type="match status" value="1"/>
</dbReference>
<feature type="domain" description="Major facilitator superfamily (MFS) profile" evidence="8">
    <location>
        <begin position="40"/>
        <end position="466"/>
    </location>
</feature>
<dbReference type="GO" id="GO:0016020">
    <property type="term" value="C:membrane"/>
    <property type="evidence" value="ECO:0007669"/>
    <property type="project" value="UniProtKB-SubCell"/>
</dbReference>
<dbReference type="InterPro" id="IPR050382">
    <property type="entry name" value="MFS_Na/Anion_cotransporter"/>
</dbReference>
<feature type="transmembrane region" description="Helical" evidence="7">
    <location>
        <begin position="138"/>
        <end position="163"/>
    </location>
</feature>
<feature type="transmembrane region" description="Helical" evidence="7">
    <location>
        <begin position="374"/>
        <end position="396"/>
    </location>
</feature>
<keyword evidence="3 7" id="KW-0812">Transmembrane</keyword>
<dbReference type="RefSeq" id="XP_009063878.1">
    <property type="nucleotide sequence ID" value="XM_009065630.1"/>
</dbReference>
<keyword evidence="10" id="KW-1185">Reference proteome</keyword>
<evidence type="ECO:0000259" key="8">
    <source>
        <dbReference type="PROSITE" id="PS50850"/>
    </source>
</evidence>
<dbReference type="Pfam" id="PF07690">
    <property type="entry name" value="MFS_1"/>
    <property type="match status" value="1"/>
</dbReference>
<feature type="transmembrane region" description="Helical" evidence="7">
    <location>
        <begin position="349"/>
        <end position="368"/>
    </location>
</feature>
<evidence type="ECO:0000313" key="10">
    <source>
        <dbReference type="Proteomes" id="UP000030746"/>
    </source>
</evidence>
<dbReference type="AlphaFoldDB" id="V3Z4M3"/>
<dbReference type="PANTHER" id="PTHR11662">
    <property type="entry name" value="SOLUTE CARRIER FAMILY 17"/>
    <property type="match status" value="1"/>
</dbReference>
<evidence type="ECO:0000256" key="4">
    <source>
        <dbReference type="ARBA" id="ARBA00022847"/>
    </source>
</evidence>
<feature type="transmembrane region" description="Helical" evidence="7">
    <location>
        <begin position="268"/>
        <end position="292"/>
    </location>
</feature>
<dbReference type="HOGENOM" id="CLU_001265_5_0_1"/>
<keyword evidence="4" id="KW-0769">Symport</keyword>
<accession>V3Z4M3</accession>
<dbReference type="OrthoDB" id="2985014at2759"/>
<evidence type="ECO:0000256" key="5">
    <source>
        <dbReference type="ARBA" id="ARBA00022989"/>
    </source>
</evidence>
<comment type="subcellular location">
    <subcellularLocation>
        <location evidence="1">Membrane</location>
        <topology evidence="1">Multi-pass membrane protein</topology>
    </subcellularLocation>
</comment>
<name>V3Z4M3_LOTGI</name>
<feature type="transmembrane region" description="Helical" evidence="7">
    <location>
        <begin position="440"/>
        <end position="461"/>
    </location>
</feature>
<evidence type="ECO:0000256" key="7">
    <source>
        <dbReference type="SAM" id="Phobius"/>
    </source>
</evidence>
<dbReference type="InterPro" id="IPR020846">
    <property type="entry name" value="MFS_dom"/>
</dbReference>
<proteinExistence type="predicted"/>
<evidence type="ECO:0000256" key="6">
    <source>
        <dbReference type="ARBA" id="ARBA00023136"/>
    </source>
</evidence>
<feature type="transmembrane region" description="Helical" evidence="7">
    <location>
        <begin position="408"/>
        <end position="428"/>
    </location>
</feature>
<evidence type="ECO:0000256" key="1">
    <source>
        <dbReference type="ARBA" id="ARBA00004141"/>
    </source>
</evidence>
<feature type="transmembrane region" description="Helical" evidence="7">
    <location>
        <begin position="312"/>
        <end position="337"/>
    </location>
</feature>
<dbReference type="PROSITE" id="PS50850">
    <property type="entry name" value="MFS"/>
    <property type="match status" value="1"/>
</dbReference>
<keyword evidence="5 7" id="KW-1133">Transmembrane helix</keyword>
<dbReference type="FunFam" id="1.20.1250.20:FF:000423">
    <property type="entry name" value="Putative inorganic phosphate cotransporter-like Protein"/>
    <property type="match status" value="1"/>
</dbReference>
<dbReference type="InterPro" id="IPR036259">
    <property type="entry name" value="MFS_trans_sf"/>
</dbReference>
<dbReference type="OMA" id="CLIRRSC"/>
<dbReference type="PANTHER" id="PTHR11662:SF399">
    <property type="entry name" value="FI19708P1-RELATED"/>
    <property type="match status" value="1"/>
</dbReference>
<dbReference type="EMBL" id="KB203274">
    <property type="protein sequence ID" value="ESO85638.1"/>
    <property type="molecule type" value="Genomic_DNA"/>
</dbReference>
<keyword evidence="2" id="KW-0813">Transport</keyword>
<feature type="transmembrane region" description="Helical" evidence="7">
    <location>
        <begin position="83"/>
        <end position="99"/>
    </location>
</feature>
<dbReference type="FunFam" id="1.20.1250.20:FF:000003">
    <property type="entry name" value="Solute carrier family 17 member 3"/>
    <property type="match status" value="1"/>
</dbReference>
<dbReference type="KEGG" id="lgi:LOTGIDRAFT_107712"/>
<organism evidence="9 10">
    <name type="scientific">Lottia gigantea</name>
    <name type="common">Giant owl limpet</name>
    <dbReference type="NCBI Taxonomy" id="225164"/>
    <lineage>
        <taxon>Eukaryota</taxon>
        <taxon>Metazoa</taxon>
        <taxon>Spiralia</taxon>
        <taxon>Lophotrochozoa</taxon>
        <taxon>Mollusca</taxon>
        <taxon>Gastropoda</taxon>
        <taxon>Patellogastropoda</taxon>
        <taxon>Lottioidea</taxon>
        <taxon>Lottiidae</taxon>
        <taxon>Lottia</taxon>
    </lineage>
</organism>
<reference evidence="9 10" key="1">
    <citation type="journal article" date="2013" name="Nature">
        <title>Insights into bilaterian evolution from three spiralian genomes.</title>
        <authorList>
            <person name="Simakov O."/>
            <person name="Marletaz F."/>
            <person name="Cho S.J."/>
            <person name="Edsinger-Gonzales E."/>
            <person name="Havlak P."/>
            <person name="Hellsten U."/>
            <person name="Kuo D.H."/>
            <person name="Larsson T."/>
            <person name="Lv J."/>
            <person name="Arendt D."/>
            <person name="Savage R."/>
            <person name="Osoegawa K."/>
            <person name="de Jong P."/>
            <person name="Grimwood J."/>
            <person name="Chapman J.A."/>
            <person name="Shapiro H."/>
            <person name="Aerts A."/>
            <person name="Otillar R.P."/>
            <person name="Terry A.Y."/>
            <person name="Boore J.L."/>
            <person name="Grigoriev I.V."/>
            <person name="Lindberg D.R."/>
            <person name="Seaver E.C."/>
            <person name="Weisblat D.A."/>
            <person name="Putnam N.H."/>
            <person name="Rokhsar D.S."/>
        </authorList>
    </citation>
    <scope>NUCLEOTIDE SEQUENCE [LARGE SCALE GENOMIC DNA]</scope>
</reference>
<evidence type="ECO:0000256" key="3">
    <source>
        <dbReference type="ARBA" id="ARBA00022692"/>
    </source>
</evidence>
<evidence type="ECO:0000256" key="2">
    <source>
        <dbReference type="ARBA" id="ARBA00022448"/>
    </source>
</evidence>
<dbReference type="CTD" id="20230255"/>
<dbReference type="GO" id="GO:0015293">
    <property type="term" value="F:symporter activity"/>
    <property type="evidence" value="ECO:0007669"/>
    <property type="project" value="UniProtKB-KW"/>
</dbReference>
<feature type="transmembrane region" description="Helical" evidence="7">
    <location>
        <begin position="209"/>
        <end position="227"/>
    </location>
</feature>
<evidence type="ECO:0000313" key="9">
    <source>
        <dbReference type="EMBL" id="ESO85638.1"/>
    </source>
</evidence>
<feature type="transmembrane region" description="Helical" evidence="7">
    <location>
        <begin position="175"/>
        <end position="197"/>
    </location>
</feature>
<dbReference type="GeneID" id="20230255"/>
<keyword evidence="6 7" id="KW-0472">Membrane</keyword>
<dbReference type="Gene3D" id="1.20.1250.20">
    <property type="entry name" value="MFS general substrate transporter like domains"/>
    <property type="match status" value="2"/>
</dbReference>
<dbReference type="STRING" id="225164.V3Z4M3"/>
<dbReference type="GO" id="GO:0006820">
    <property type="term" value="P:monoatomic anion transport"/>
    <property type="evidence" value="ECO:0007669"/>
    <property type="project" value="TreeGrafter"/>
</dbReference>
<gene>
    <name evidence="9" type="ORF">LOTGIDRAFT_107712</name>
</gene>